<name>A0ABW4MY40_9CAUL</name>
<dbReference type="Proteomes" id="UP001597237">
    <property type="component" value="Unassembled WGS sequence"/>
</dbReference>
<dbReference type="InterPro" id="IPR050495">
    <property type="entry name" value="ATG22/LtaA_families"/>
</dbReference>
<dbReference type="InterPro" id="IPR024671">
    <property type="entry name" value="Atg22-like"/>
</dbReference>
<feature type="transmembrane region" description="Helical" evidence="6">
    <location>
        <begin position="389"/>
        <end position="407"/>
    </location>
</feature>
<feature type="transmembrane region" description="Helical" evidence="6">
    <location>
        <begin position="47"/>
        <end position="66"/>
    </location>
</feature>
<dbReference type="Pfam" id="PF11700">
    <property type="entry name" value="ATG22"/>
    <property type="match status" value="1"/>
</dbReference>
<evidence type="ECO:0000313" key="7">
    <source>
        <dbReference type="EMBL" id="MFD1782877.1"/>
    </source>
</evidence>
<comment type="caution">
    <text evidence="7">The sequence shown here is derived from an EMBL/GenBank/DDBJ whole genome shotgun (WGS) entry which is preliminary data.</text>
</comment>
<feature type="transmembrane region" description="Helical" evidence="6">
    <location>
        <begin position="106"/>
        <end position="124"/>
    </location>
</feature>
<feature type="transmembrane region" description="Helical" evidence="6">
    <location>
        <begin position="456"/>
        <end position="475"/>
    </location>
</feature>
<evidence type="ECO:0000256" key="6">
    <source>
        <dbReference type="SAM" id="Phobius"/>
    </source>
</evidence>
<feature type="transmembrane region" description="Helical" evidence="6">
    <location>
        <begin position="171"/>
        <end position="192"/>
    </location>
</feature>
<accession>A0ABW4MY40</accession>
<feature type="transmembrane region" description="Helical" evidence="6">
    <location>
        <begin position="274"/>
        <end position="298"/>
    </location>
</feature>
<protein>
    <submittedName>
        <fullName evidence="7">MFS transporter</fullName>
    </submittedName>
</protein>
<evidence type="ECO:0000256" key="4">
    <source>
        <dbReference type="ARBA" id="ARBA00022989"/>
    </source>
</evidence>
<feature type="transmembrane region" description="Helical" evidence="6">
    <location>
        <begin position="340"/>
        <end position="359"/>
    </location>
</feature>
<feature type="transmembrane region" description="Helical" evidence="6">
    <location>
        <begin position="423"/>
        <end position="444"/>
    </location>
</feature>
<evidence type="ECO:0000256" key="5">
    <source>
        <dbReference type="ARBA" id="ARBA00023136"/>
    </source>
</evidence>
<evidence type="ECO:0000313" key="8">
    <source>
        <dbReference type="Proteomes" id="UP001597237"/>
    </source>
</evidence>
<evidence type="ECO:0000256" key="1">
    <source>
        <dbReference type="ARBA" id="ARBA00004127"/>
    </source>
</evidence>
<sequence>MTESTAVDAHGPAAVVDPPAAAELGGDAPLSRGAVAWALFEGARNPYVILITIYIFMPYVASTLVGDPVRGQEIVSRWSQYSGWAVMATAPLLGAAVDRIGRRKPLLAPIVLLMIPMIWALWWATPGGLSVTAVMALTTVIGLLFAYTEVLHNSLLVRAAGMSGAHKASGLALALGNAFALLALGFTAWAFALPGKVDWGFVPSAPLFGLDPAAHEPERIVAPMAAAIFALGALPIFLFTPDAPRTGVPFLRALADGARDLWRMVATVKAHKDAAVFLLARMFYVDGMTAILIYAGIYAAGVMGWGPLEMLVFGLVLTVLAVLGGFVGRWLDAGLGPRRAVLVEIGMSVLGVIAFIGMAPDRILYFWSYDPAAHAPLWDGPVFRTLPELIFILIGFSNAVFITAHYASSRTLLTRLTPPEQTGAFFGVYALSGTATIWLGSFLVNQGTRIFGTQQGGFATIILLLAAGFVGLLFVKGGDRRR</sequence>
<dbReference type="PANTHER" id="PTHR23519">
    <property type="entry name" value="AUTOPHAGY-RELATED PROTEIN 22"/>
    <property type="match status" value="1"/>
</dbReference>
<gene>
    <name evidence="7" type="ORF">ACFSC0_05690</name>
</gene>
<feature type="transmembrane region" description="Helical" evidence="6">
    <location>
        <begin position="130"/>
        <end position="150"/>
    </location>
</feature>
<dbReference type="EMBL" id="JBHUEY010000001">
    <property type="protein sequence ID" value="MFD1782877.1"/>
    <property type="molecule type" value="Genomic_DNA"/>
</dbReference>
<evidence type="ECO:0000256" key="3">
    <source>
        <dbReference type="ARBA" id="ARBA00022692"/>
    </source>
</evidence>
<dbReference type="PANTHER" id="PTHR23519:SF1">
    <property type="entry name" value="AUTOPHAGY-RELATED PROTEIN 22"/>
    <property type="match status" value="1"/>
</dbReference>
<dbReference type="RefSeq" id="WP_377282596.1">
    <property type="nucleotide sequence ID" value="NZ_JBHRSI010000007.1"/>
</dbReference>
<dbReference type="SUPFAM" id="SSF103473">
    <property type="entry name" value="MFS general substrate transporter"/>
    <property type="match status" value="1"/>
</dbReference>
<keyword evidence="3 6" id="KW-0812">Transmembrane</keyword>
<comment type="subcellular location">
    <subcellularLocation>
        <location evidence="1">Endomembrane system</location>
        <topology evidence="1">Multi-pass membrane protein</topology>
    </subcellularLocation>
</comment>
<keyword evidence="2" id="KW-0813">Transport</keyword>
<feature type="transmembrane region" description="Helical" evidence="6">
    <location>
        <begin position="220"/>
        <end position="239"/>
    </location>
</feature>
<reference evidence="8" key="1">
    <citation type="journal article" date="2019" name="Int. J. Syst. Evol. Microbiol.">
        <title>The Global Catalogue of Microorganisms (GCM) 10K type strain sequencing project: providing services to taxonomists for standard genome sequencing and annotation.</title>
        <authorList>
            <consortium name="The Broad Institute Genomics Platform"/>
            <consortium name="The Broad Institute Genome Sequencing Center for Infectious Disease"/>
            <person name="Wu L."/>
            <person name="Ma J."/>
        </authorList>
    </citation>
    <scope>NUCLEOTIDE SEQUENCE [LARGE SCALE GENOMIC DNA]</scope>
    <source>
        <strain evidence="8">DFY28</strain>
    </source>
</reference>
<evidence type="ECO:0000256" key="2">
    <source>
        <dbReference type="ARBA" id="ARBA00022448"/>
    </source>
</evidence>
<proteinExistence type="predicted"/>
<dbReference type="Gene3D" id="1.20.1250.20">
    <property type="entry name" value="MFS general substrate transporter like domains"/>
    <property type="match status" value="1"/>
</dbReference>
<dbReference type="InterPro" id="IPR036259">
    <property type="entry name" value="MFS_trans_sf"/>
</dbReference>
<feature type="transmembrane region" description="Helical" evidence="6">
    <location>
        <begin position="310"/>
        <end position="328"/>
    </location>
</feature>
<feature type="transmembrane region" description="Helical" evidence="6">
    <location>
        <begin position="78"/>
        <end position="97"/>
    </location>
</feature>
<keyword evidence="4 6" id="KW-1133">Transmembrane helix</keyword>
<keyword evidence="8" id="KW-1185">Reference proteome</keyword>
<keyword evidence="5 6" id="KW-0472">Membrane</keyword>
<organism evidence="7 8">
    <name type="scientific">Phenylobacterium terrae</name>
    <dbReference type="NCBI Taxonomy" id="2665495"/>
    <lineage>
        <taxon>Bacteria</taxon>
        <taxon>Pseudomonadati</taxon>
        <taxon>Pseudomonadota</taxon>
        <taxon>Alphaproteobacteria</taxon>
        <taxon>Caulobacterales</taxon>
        <taxon>Caulobacteraceae</taxon>
        <taxon>Phenylobacterium</taxon>
    </lineage>
</organism>